<evidence type="ECO:0000256" key="6">
    <source>
        <dbReference type="SAM" id="MobiDB-lite"/>
    </source>
</evidence>
<dbReference type="GeneID" id="25037579"/>
<evidence type="ECO:0000256" key="1">
    <source>
        <dbReference type="ARBA" id="ARBA00004123"/>
    </source>
</evidence>
<protein>
    <submittedName>
        <fullName evidence="8">RSC complex subunit Sfh1</fullName>
    </submittedName>
</protein>
<evidence type="ECO:0000256" key="3">
    <source>
        <dbReference type="ARBA" id="ARBA00023015"/>
    </source>
</evidence>
<dbReference type="InterPro" id="IPR000679">
    <property type="entry name" value="Znf_GATA"/>
</dbReference>
<dbReference type="GO" id="GO:0016586">
    <property type="term" value="C:RSC-type complex"/>
    <property type="evidence" value="ECO:0007669"/>
    <property type="project" value="EnsemblFungi"/>
</dbReference>
<feature type="region of interest" description="Disordered" evidence="6">
    <location>
        <begin position="87"/>
        <end position="106"/>
    </location>
</feature>
<keyword evidence="4" id="KW-0804">Transcription</keyword>
<dbReference type="STRING" id="653667.S9WYG7"/>
<accession>S9WYG7</accession>
<dbReference type="InterPro" id="IPR006939">
    <property type="entry name" value="SNF5"/>
</dbReference>
<dbReference type="eggNOG" id="KOG1601">
    <property type="taxonomic scope" value="Eukaryota"/>
</dbReference>
<dbReference type="GO" id="GO:0043565">
    <property type="term" value="F:sequence-specific DNA binding"/>
    <property type="evidence" value="ECO:0007669"/>
    <property type="project" value="InterPro"/>
</dbReference>
<dbReference type="eggNOG" id="KOG1649">
    <property type="taxonomic scope" value="Eukaryota"/>
</dbReference>
<feature type="domain" description="GATA-type" evidence="7">
    <location>
        <begin position="399"/>
        <end position="449"/>
    </location>
</feature>
<dbReference type="InterPro" id="IPR013088">
    <property type="entry name" value="Znf_NHR/GATA"/>
</dbReference>
<proteinExistence type="inferred from homology"/>
<comment type="subcellular location">
    <subcellularLocation>
        <location evidence="1">Nucleus</location>
    </subcellularLocation>
</comment>
<dbReference type="OrthoDB" id="10258327at2759"/>
<dbReference type="PANTHER" id="PTHR10019">
    <property type="entry name" value="SNF5"/>
    <property type="match status" value="1"/>
</dbReference>
<dbReference type="OMA" id="MWNLNES"/>
<gene>
    <name evidence="8" type="ORF">SPOG_03262</name>
</gene>
<dbReference type="AlphaFoldDB" id="S9WYG7"/>
<evidence type="ECO:0000313" key="9">
    <source>
        <dbReference type="Proteomes" id="UP000015464"/>
    </source>
</evidence>
<evidence type="ECO:0000256" key="4">
    <source>
        <dbReference type="ARBA" id="ARBA00023163"/>
    </source>
</evidence>
<dbReference type="GO" id="GO:0033696">
    <property type="term" value="P:heterochromatin boundary formation"/>
    <property type="evidence" value="ECO:0007669"/>
    <property type="project" value="EnsemblFungi"/>
</dbReference>
<dbReference type="GO" id="GO:0000228">
    <property type="term" value="C:nuclear chromosome"/>
    <property type="evidence" value="ECO:0007669"/>
    <property type="project" value="InterPro"/>
</dbReference>
<keyword evidence="3" id="KW-0805">Transcription regulation</keyword>
<dbReference type="GO" id="GO:0008270">
    <property type="term" value="F:zinc ion binding"/>
    <property type="evidence" value="ECO:0007669"/>
    <property type="project" value="InterPro"/>
</dbReference>
<dbReference type="HOGENOM" id="CLU_014421_3_0_1"/>
<dbReference type="Proteomes" id="UP000015464">
    <property type="component" value="Unassembled WGS sequence"/>
</dbReference>
<dbReference type="SMART" id="SM00401">
    <property type="entry name" value="ZnF_GATA"/>
    <property type="match status" value="1"/>
</dbReference>
<dbReference type="Pfam" id="PF04855">
    <property type="entry name" value="SNF5"/>
    <property type="match status" value="1"/>
</dbReference>
<evidence type="ECO:0000256" key="5">
    <source>
        <dbReference type="ARBA" id="ARBA00023242"/>
    </source>
</evidence>
<name>S9WYG7_SCHCR</name>
<dbReference type="GO" id="GO:0006355">
    <property type="term" value="P:regulation of DNA-templated transcription"/>
    <property type="evidence" value="ECO:0007669"/>
    <property type="project" value="InterPro"/>
</dbReference>
<evidence type="ECO:0000259" key="7">
    <source>
        <dbReference type="SMART" id="SM00401"/>
    </source>
</evidence>
<organism evidence="8 9">
    <name type="scientific">Schizosaccharomyces cryophilus (strain OY26 / ATCC MYA-4695 / CBS 11777 / NBRC 106824 / NRRL Y48691)</name>
    <name type="common">Fission yeast</name>
    <dbReference type="NCBI Taxonomy" id="653667"/>
    <lineage>
        <taxon>Eukaryota</taxon>
        <taxon>Fungi</taxon>
        <taxon>Dikarya</taxon>
        <taxon>Ascomycota</taxon>
        <taxon>Taphrinomycotina</taxon>
        <taxon>Schizosaccharomycetes</taxon>
        <taxon>Schizosaccharomycetales</taxon>
        <taxon>Schizosaccharomycetaceae</taxon>
        <taxon>Schizosaccharomyces</taxon>
    </lineage>
</organism>
<dbReference type="EMBL" id="KE546994">
    <property type="protein sequence ID" value="EPY49787.1"/>
    <property type="molecule type" value="Genomic_DNA"/>
</dbReference>
<keyword evidence="9" id="KW-1185">Reference proteome</keyword>
<keyword evidence="5" id="KW-0539">Nucleus</keyword>
<dbReference type="RefSeq" id="XP_013025129.1">
    <property type="nucleotide sequence ID" value="XM_013169675.1"/>
</dbReference>
<dbReference type="SUPFAM" id="SSF57716">
    <property type="entry name" value="Glucocorticoid receptor-like (DNA-binding domain)"/>
    <property type="match status" value="1"/>
</dbReference>
<evidence type="ECO:0000313" key="8">
    <source>
        <dbReference type="EMBL" id="EPY49787.1"/>
    </source>
</evidence>
<dbReference type="Gene3D" id="3.30.50.10">
    <property type="entry name" value="Erythroid Transcription Factor GATA-1, subunit A"/>
    <property type="match status" value="1"/>
</dbReference>
<comment type="similarity">
    <text evidence="2">Belongs to the SNF5 family.</text>
</comment>
<sequence>MNDGVRATWTIDVLWKTVLTLSIPQNLINLMNQACKTTYHARLRTGNTSILQKNVTVSTRSHTSYTGRNSLRNVPVVNYAAFEQGDDFELPSEPSGKEEEEENFKVDEEGFPIERPKGKRIVPKFATKTRHTYFTDEQLRFAAEERDVYVPIRLDIELTNDFRLRDTFLWNMNEQVMTPDTFAQILCMDLDIPANSFGPQISSSIRTQIEEYAPVAEVPMPQGQEMLVVFNIQLQLSQHAYNDQVEWNLTSNLTPEDFSTQTCSDLGLAGEFRPEMAHAIHENLLKLKKDACEGDLPDYDNDSVPGAMAGPRQDMATMGALWQPTLETVSLEEAKRNETNKENMIRQWRRDASKFGGNAADVSAERWRAAATGSMVAQTATTNLPSASVSDAQTLLDQERPRWRCRWCNVLGTGTFCVRRGPEGNKSLCNACGVAYARTGQLPYWRKGLYT</sequence>
<evidence type="ECO:0000256" key="2">
    <source>
        <dbReference type="ARBA" id="ARBA00010239"/>
    </source>
</evidence>
<reference evidence="8 9" key="1">
    <citation type="journal article" date="2011" name="Science">
        <title>Comparative functional genomics of the fission yeasts.</title>
        <authorList>
            <person name="Rhind N."/>
            <person name="Chen Z."/>
            <person name="Yassour M."/>
            <person name="Thompson D.A."/>
            <person name="Haas B.J."/>
            <person name="Habib N."/>
            <person name="Wapinski I."/>
            <person name="Roy S."/>
            <person name="Lin M.F."/>
            <person name="Heiman D.I."/>
            <person name="Young S.K."/>
            <person name="Furuya K."/>
            <person name="Guo Y."/>
            <person name="Pidoux A."/>
            <person name="Chen H.M."/>
            <person name="Robbertse B."/>
            <person name="Goldberg J.M."/>
            <person name="Aoki K."/>
            <person name="Bayne E.H."/>
            <person name="Berlin A.M."/>
            <person name="Desjardins C.A."/>
            <person name="Dobbs E."/>
            <person name="Dukaj L."/>
            <person name="Fan L."/>
            <person name="FitzGerald M.G."/>
            <person name="French C."/>
            <person name="Gujja S."/>
            <person name="Hansen K."/>
            <person name="Keifenheim D."/>
            <person name="Levin J.Z."/>
            <person name="Mosher R.A."/>
            <person name="Mueller C.A."/>
            <person name="Pfiffner J."/>
            <person name="Priest M."/>
            <person name="Russ C."/>
            <person name="Smialowska A."/>
            <person name="Swoboda P."/>
            <person name="Sykes S.M."/>
            <person name="Vaughn M."/>
            <person name="Vengrova S."/>
            <person name="Yoder R."/>
            <person name="Zeng Q."/>
            <person name="Allshire R."/>
            <person name="Baulcombe D."/>
            <person name="Birren B.W."/>
            <person name="Brown W."/>
            <person name="Ekwall K."/>
            <person name="Kellis M."/>
            <person name="Leatherwood J."/>
            <person name="Levin H."/>
            <person name="Margalit H."/>
            <person name="Martienssen R."/>
            <person name="Nieduszynski C.A."/>
            <person name="Spatafora J.W."/>
            <person name="Friedman N."/>
            <person name="Dalgaard J.Z."/>
            <person name="Baumann P."/>
            <person name="Niki H."/>
            <person name="Regev A."/>
            <person name="Nusbaum C."/>
        </authorList>
    </citation>
    <scope>NUCLEOTIDE SEQUENCE [LARGE SCALE GENOMIC DNA]</scope>
    <source>
        <strain evidence="9">OY26 / ATCC MYA-4695 / CBS 11777 / NBRC 106824 / NRRL Y48691</strain>
    </source>
</reference>
<dbReference type="Pfam" id="PF00320">
    <property type="entry name" value="GATA"/>
    <property type="match status" value="1"/>
</dbReference>